<dbReference type="AlphaFoldDB" id="A0A917DV06"/>
<reference evidence="8" key="2">
    <citation type="submission" date="2020-09" db="EMBL/GenBank/DDBJ databases">
        <authorList>
            <person name="Sun Q."/>
            <person name="Zhou Y."/>
        </authorList>
    </citation>
    <scope>NUCLEOTIDE SEQUENCE</scope>
    <source>
        <strain evidence="8">CGMCC 1.15958</strain>
    </source>
</reference>
<dbReference type="GO" id="GO:0000155">
    <property type="term" value="F:phosphorelay sensor kinase activity"/>
    <property type="evidence" value="ECO:0007669"/>
    <property type="project" value="InterPro"/>
</dbReference>
<dbReference type="PANTHER" id="PTHR43065:SF42">
    <property type="entry name" value="TWO-COMPONENT SENSOR PPRA"/>
    <property type="match status" value="1"/>
</dbReference>
<feature type="coiled-coil region" evidence="4">
    <location>
        <begin position="383"/>
        <end position="417"/>
    </location>
</feature>
<dbReference type="SUPFAM" id="SSF48452">
    <property type="entry name" value="TPR-like"/>
    <property type="match status" value="2"/>
</dbReference>
<keyword evidence="5" id="KW-1133">Transmembrane helix</keyword>
<evidence type="ECO:0000256" key="2">
    <source>
        <dbReference type="ARBA" id="ARBA00012438"/>
    </source>
</evidence>
<dbReference type="Proteomes" id="UP000609064">
    <property type="component" value="Unassembled WGS sequence"/>
</dbReference>
<reference evidence="8" key="1">
    <citation type="journal article" date="2014" name="Int. J. Syst. Evol. Microbiol.">
        <title>Complete genome sequence of Corynebacterium casei LMG S-19264T (=DSM 44701T), isolated from a smear-ripened cheese.</title>
        <authorList>
            <consortium name="US DOE Joint Genome Institute (JGI-PGF)"/>
            <person name="Walter F."/>
            <person name="Albersmeier A."/>
            <person name="Kalinowski J."/>
            <person name="Ruckert C."/>
        </authorList>
    </citation>
    <scope>NUCLEOTIDE SEQUENCE</scope>
    <source>
        <strain evidence="8">CGMCC 1.15958</strain>
    </source>
</reference>
<dbReference type="Pfam" id="PF02518">
    <property type="entry name" value="HATPase_c"/>
    <property type="match status" value="1"/>
</dbReference>
<dbReference type="InterPro" id="IPR019734">
    <property type="entry name" value="TPR_rpt"/>
</dbReference>
<evidence type="ECO:0000256" key="4">
    <source>
        <dbReference type="SAM" id="Coils"/>
    </source>
</evidence>
<dbReference type="Pfam" id="PF13181">
    <property type="entry name" value="TPR_8"/>
    <property type="match status" value="1"/>
</dbReference>
<dbReference type="SUPFAM" id="SSF55874">
    <property type="entry name" value="ATPase domain of HSP90 chaperone/DNA topoisomerase II/histidine kinase"/>
    <property type="match status" value="1"/>
</dbReference>
<dbReference type="EMBL" id="BMKK01000008">
    <property type="protein sequence ID" value="GGD69916.1"/>
    <property type="molecule type" value="Genomic_DNA"/>
</dbReference>
<feature type="signal peptide" evidence="6">
    <location>
        <begin position="1"/>
        <end position="19"/>
    </location>
</feature>
<evidence type="ECO:0000259" key="7">
    <source>
        <dbReference type="PROSITE" id="PS50109"/>
    </source>
</evidence>
<feature type="domain" description="Histidine kinase" evidence="7">
    <location>
        <begin position="426"/>
        <end position="669"/>
    </location>
</feature>
<dbReference type="SUPFAM" id="SSF47384">
    <property type="entry name" value="Homodimeric domain of signal transducing histidine kinase"/>
    <property type="match status" value="1"/>
</dbReference>
<dbReference type="InterPro" id="IPR011990">
    <property type="entry name" value="TPR-like_helical_dom_sf"/>
</dbReference>
<feature type="chain" id="PRO_5037159397" description="histidine kinase" evidence="6">
    <location>
        <begin position="20"/>
        <end position="669"/>
    </location>
</feature>
<dbReference type="InterPro" id="IPR004358">
    <property type="entry name" value="Sig_transdc_His_kin-like_C"/>
</dbReference>
<dbReference type="InterPro" id="IPR003661">
    <property type="entry name" value="HisK_dim/P_dom"/>
</dbReference>
<evidence type="ECO:0000313" key="9">
    <source>
        <dbReference type="Proteomes" id="UP000609064"/>
    </source>
</evidence>
<dbReference type="InterPro" id="IPR036890">
    <property type="entry name" value="HATPase_C_sf"/>
</dbReference>
<dbReference type="EC" id="2.7.13.3" evidence="2"/>
<keyword evidence="5" id="KW-0812">Transmembrane</keyword>
<evidence type="ECO:0000256" key="3">
    <source>
        <dbReference type="ARBA" id="ARBA00022553"/>
    </source>
</evidence>
<dbReference type="PROSITE" id="PS50109">
    <property type="entry name" value="HIS_KIN"/>
    <property type="match status" value="1"/>
</dbReference>
<keyword evidence="9" id="KW-1185">Reference proteome</keyword>
<organism evidence="8 9">
    <name type="scientific">Emticicia aquatilis</name>
    <dbReference type="NCBI Taxonomy" id="1537369"/>
    <lineage>
        <taxon>Bacteria</taxon>
        <taxon>Pseudomonadati</taxon>
        <taxon>Bacteroidota</taxon>
        <taxon>Cytophagia</taxon>
        <taxon>Cytophagales</taxon>
        <taxon>Leadbetterellaceae</taxon>
        <taxon>Emticicia</taxon>
    </lineage>
</organism>
<evidence type="ECO:0000256" key="5">
    <source>
        <dbReference type="SAM" id="Phobius"/>
    </source>
</evidence>
<dbReference type="RefSeq" id="WP_188768219.1">
    <property type="nucleotide sequence ID" value="NZ_BMKK01000008.1"/>
</dbReference>
<dbReference type="Gene3D" id="1.10.287.130">
    <property type="match status" value="1"/>
</dbReference>
<dbReference type="InterPro" id="IPR036097">
    <property type="entry name" value="HisK_dim/P_sf"/>
</dbReference>
<keyword evidence="3" id="KW-0597">Phosphoprotein</keyword>
<dbReference type="PANTHER" id="PTHR43065">
    <property type="entry name" value="SENSOR HISTIDINE KINASE"/>
    <property type="match status" value="1"/>
</dbReference>
<sequence length="669" mass="75466">MKKYICLFLFISTTNVLFAQFFKAVSVDSLKNELTKAKHDTSKILILDKLTAALTASNPTQALRYGREAWALASKIKYDKGKILSALSSGQIMLNTSDYAEALNKLLEARYLAGKSQMTKEIVNINLKLALLYTNRKQFKSALEYLSKAHLVRDSLQIPDLDYSLNQTSGYVYKDMGQFQKALGFFKNAYQNLITKKAAHQLSTTSYYIGSTFSALNQRDSALAYFRKSLSFQAKFHEGRVYYGLASVFKASNQLDSAIFYAKKALTRSNENQFIPITVFSAQLLSELYEKKNDLKSALFYTKIATAEKDSLFNEEQIRQIERLAYDEKERELIIQRRSEVHQADLEDKIKIYGLSTLLIIVLLVLFFLYRNNKIKHKANQILHSQKEEIDTQRAKAEKALQDLKATQAQLIQSEKLASLGELTAGIAHEIQNPLNFVNNFSELSIDLAQELKEEIEKVSIPEKDKEYIDEIIGDLTQNQQKINQHGKRASSIVKGMLQHSRSSSSEKELTDINALADEYLRLSYHGLRAKDKSFNSDFKTDFDINLPKIEVIPQDLGRVLLNLFNNAFYAVKEVSHLEGVGHLGKVLVSTQQSENQVIIKVTDNGIGMSEATKAKIFQPFFTTKPTGEGTGLGLSLSYDIITKGHGGTLEVESTEGKGTTFIIKLPYI</sequence>
<protein>
    <recommendedName>
        <fullName evidence="2">histidine kinase</fullName>
        <ecNumber evidence="2">2.7.13.3</ecNumber>
    </recommendedName>
</protein>
<dbReference type="Gene3D" id="3.30.565.10">
    <property type="entry name" value="Histidine kinase-like ATPase, C-terminal domain"/>
    <property type="match status" value="1"/>
</dbReference>
<dbReference type="Gene3D" id="1.25.40.10">
    <property type="entry name" value="Tetratricopeptide repeat domain"/>
    <property type="match status" value="2"/>
</dbReference>
<dbReference type="InterPro" id="IPR003594">
    <property type="entry name" value="HATPase_dom"/>
</dbReference>
<name>A0A917DV06_9BACT</name>
<comment type="caution">
    <text evidence="8">The sequence shown here is derived from an EMBL/GenBank/DDBJ whole genome shotgun (WGS) entry which is preliminary data.</text>
</comment>
<keyword evidence="5" id="KW-0472">Membrane</keyword>
<keyword evidence="4" id="KW-0175">Coiled coil</keyword>
<dbReference type="CDD" id="cd00082">
    <property type="entry name" value="HisKA"/>
    <property type="match status" value="1"/>
</dbReference>
<evidence type="ECO:0000313" key="8">
    <source>
        <dbReference type="EMBL" id="GGD69916.1"/>
    </source>
</evidence>
<comment type="catalytic activity">
    <reaction evidence="1">
        <text>ATP + protein L-histidine = ADP + protein N-phospho-L-histidine.</text>
        <dbReference type="EC" id="2.7.13.3"/>
    </reaction>
</comment>
<accession>A0A917DV06</accession>
<dbReference type="SMART" id="SM00387">
    <property type="entry name" value="HATPase_c"/>
    <property type="match status" value="1"/>
</dbReference>
<dbReference type="SMART" id="SM00028">
    <property type="entry name" value="TPR"/>
    <property type="match status" value="4"/>
</dbReference>
<dbReference type="InterPro" id="IPR005467">
    <property type="entry name" value="His_kinase_dom"/>
</dbReference>
<gene>
    <name evidence="8" type="ORF">GCM10011514_37480</name>
</gene>
<keyword evidence="6" id="KW-0732">Signal</keyword>
<feature type="transmembrane region" description="Helical" evidence="5">
    <location>
        <begin position="352"/>
        <end position="370"/>
    </location>
</feature>
<dbReference type="PRINTS" id="PR00344">
    <property type="entry name" value="BCTRLSENSOR"/>
</dbReference>
<evidence type="ECO:0000256" key="6">
    <source>
        <dbReference type="SAM" id="SignalP"/>
    </source>
</evidence>
<evidence type="ECO:0000256" key="1">
    <source>
        <dbReference type="ARBA" id="ARBA00000085"/>
    </source>
</evidence>
<proteinExistence type="predicted"/>